<proteinExistence type="predicted"/>
<keyword evidence="2" id="KW-1185">Reference proteome</keyword>
<dbReference type="RefSeq" id="WP_062975326.1">
    <property type="nucleotide sequence ID" value="NZ_JAAXOS010000007.1"/>
</dbReference>
<dbReference type="AlphaFoldDB" id="A0A7X6L4K6"/>
<dbReference type="Proteomes" id="UP000540698">
    <property type="component" value="Unassembled WGS sequence"/>
</dbReference>
<dbReference type="SUPFAM" id="SSF55961">
    <property type="entry name" value="Bet v1-like"/>
    <property type="match status" value="1"/>
</dbReference>
<evidence type="ECO:0000313" key="2">
    <source>
        <dbReference type="Proteomes" id="UP000540698"/>
    </source>
</evidence>
<evidence type="ECO:0008006" key="3">
    <source>
        <dbReference type="Google" id="ProtNLM"/>
    </source>
</evidence>
<comment type="caution">
    <text evidence="1">The sequence shown here is derived from an EMBL/GenBank/DDBJ whole genome shotgun (WGS) entry which is preliminary data.</text>
</comment>
<sequence>MTLIATAHACSSAPPTAFFARWADMATWPEWNTDTEWARLDGPFAEGSTGTLRPKGGPKVRFVIERLTDREFVDVSKLPGARLTFAHEVAAVDGRTTITVTVSIDGPLRLLWTKILGAGLARSVQPDLDALVAVAEGIAA</sequence>
<gene>
    <name evidence="1" type="ORF">HGB38_15465</name>
</gene>
<dbReference type="EMBL" id="JAAXOS010000007">
    <property type="protein sequence ID" value="NKY27617.1"/>
    <property type="molecule type" value="Genomic_DNA"/>
</dbReference>
<evidence type="ECO:0000313" key="1">
    <source>
        <dbReference type="EMBL" id="NKY27617.1"/>
    </source>
</evidence>
<accession>A0A7X6L4K6</accession>
<dbReference type="Gene3D" id="3.30.530.20">
    <property type="match status" value="1"/>
</dbReference>
<protein>
    <recommendedName>
        <fullName evidence="3">Polyketide cyclase</fullName>
    </recommendedName>
</protein>
<dbReference type="InterPro" id="IPR023393">
    <property type="entry name" value="START-like_dom_sf"/>
</dbReference>
<dbReference type="InterPro" id="IPR019587">
    <property type="entry name" value="Polyketide_cyclase/dehydratase"/>
</dbReference>
<reference evidence="1 2" key="1">
    <citation type="submission" date="2020-04" db="EMBL/GenBank/DDBJ databases">
        <title>MicrobeNet Type strains.</title>
        <authorList>
            <person name="Nicholson A.C."/>
        </authorList>
    </citation>
    <scope>NUCLEOTIDE SEQUENCE [LARGE SCALE GENOMIC DNA]</scope>
    <source>
        <strain evidence="1 2">DSM 44956</strain>
    </source>
</reference>
<name>A0A7X6L4K6_9NOCA</name>
<organism evidence="1 2">
    <name type="scientific">Nocardia gamkensis</name>
    <dbReference type="NCBI Taxonomy" id="352869"/>
    <lineage>
        <taxon>Bacteria</taxon>
        <taxon>Bacillati</taxon>
        <taxon>Actinomycetota</taxon>
        <taxon>Actinomycetes</taxon>
        <taxon>Mycobacteriales</taxon>
        <taxon>Nocardiaceae</taxon>
        <taxon>Nocardia</taxon>
    </lineage>
</organism>
<dbReference type="Pfam" id="PF10604">
    <property type="entry name" value="Polyketide_cyc2"/>
    <property type="match status" value="1"/>
</dbReference>